<protein>
    <recommendedName>
        <fullName evidence="5">Leucine-rich repeat domain-containing protein</fullName>
    </recommendedName>
</protein>
<evidence type="ECO:0000256" key="2">
    <source>
        <dbReference type="ARBA" id="ARBA00022737"/>
    </source>
</evidence>
<dbReference type="Proteomes" id="UP001165267">
    <property type="component" value="Unassembled WGS sequence"/>
</dbReference>
<dbReference type="SUPFAM" id="SSF52047">
    <property type="entry name" value="RNI-like"/>
    <property type="match status" value="1"/>
</dbReference>
<dbReference type="EMBL" id="JANKHG010000018">
    <property type="protein sequence ID" value="MCR2747318.1"/>
    <property type="molecule type" value="Genomic_DNA"/>
</dbReference>
<accession>A0ABT1XLB7</accession>
<reference evidence="3" key="1">
    <citation type="submission" date="2022-07" db="EMBL/GenBank/DDBJ databases">
        <authorList>
            <person name="Xamxidin M."/>
        </authorList>
    </citation>
    <scope>NUCLEOTIDE SEQUENCE</scope>
    <source>
        <strain evidence="3">YS8-69</strain>
    </source>
</reference>
<evidence type="ECO:0000313" key="3">
    <source>
        <dbReference type="EMBL" id="MCR2747318.1"/>
    </source>
</evidence>
<keyword evidence="1" id="KW-0433">Leucine-rich repeat</keyword>
<gene>
    <name evidence="3" type="ORF">NSP04_11715</name>
</gene>
<evidence type="ECO:0000313" key="4">
    <source>
        <dbReference type="Proteomes" id="UP001165267"/>
    </source>
</evidence>
<dbReference type="Pfam" id="PF13855">
    <property type="entry name" value="LRR_8"/>
    <property type="match status" value="1"/>
</dbReference>
<evidence type="ECO:0000256" key="1">
    <source>
        <dbReference type="ARBA" id="ARBA00022614"/>
    </source>
</evidence>
<dbReference type="PRINTS" id="PR00019">
    <property type="entry name" value="LEURICHRPT"/>
</dbReference>
<evidence type="ECO:0008006" key="5">
    <source>
        <dbReference type="Google" id="ProtNLM"/>
    </source>
</evidence>
<sequence length="288" mass="32836">MNNGIAAGGLNNLNHIQRALTEIDTGADADHQIHLHEFSRQLNEWSQNGLNTEYRLETSQRILRCFTQRTTNLDLGRLGLRSLPDCLRHLTQLRTLDVNGNRLESFPDCLHCLRNLTVLRLCGNRLQTLPEDFWKNKIMLHELSVQNNRLTSFPVPQGRLFAPGLLGGPQVYGVNLAEQPRVHRIELGGNHLTSLPIDIQLLRGLRILDLNHNELNELPGSIWQLSNLHELDVSYNELNDIPEPMPARLTEHMFRNRGRLVIDPVTANTLNRSIFRLVPVVVMHPGQE</sequence>
<dbReference type="InterPro" id="IPR003591">
    <property type="entry name" value="Leu-rich_rpt_typical-subtyp"/>
</dbReference>
<name>A0ABT1XLB7_9BURK</name>
<dbReference type="SMART" id="SM00369">
    <property type="entry name" value="LRR_TYP"/>
    <property type="match status" value="4"/>
</dbReference>
<dbReference type="InterPro" id="IPR032675">
    <property type="entry name" value="LRR_dom_sf"/>
</dbReference>
<dbReference type="SMART" id="SM00364">
    <property type="entry name" value="LRR_BAC"/>
    <property type="match status" value="5"/>
</dbReference>
<dbReference type="PROSITE" id="PS51450">
    <property type="entry name" value="LRR"/>
    <property type="match status" value="3"/>
</dbReference>
<keyword evidence="2" id="KW-0677">Repeat</keyword>
<organism evidence="3 4">
    <name type="scientific">Limnobacter parvus</name>
    <dbReference type="NCBI Taxonomy" id="2939690"/>
    <lineage>
        <taxon>Bacteria</taxon>
        <taxon>Pseudomonadati</taxon>
        <taxon>Pseudomonadota</taxon>
        <taxon>Betaproteobacteria</taxon>
        <taxon>Burkholderiales</taxon>
        <taxon>Burkholderiaceae</taxon>
        <taxon>Limnobacter</taxon>
    </lineage>
</organism>
<dbReference type="Gene3D" id="3.80.10.10">
    <property type="entry name" value="Ribonuclease Inhibitor"/>
    <property type="match status" value="2"/>
</dbReference>
<comment type="caution">
    <text evidence="3">The sequence shown here is derived from an EMBL/GenBank/DDBJ whole genome shotgun (WGS) entry which is preliminary data.</text>
</comment>
<proteinExistence type="predicted"/>
<dbReference type="InterPro" id="IPR050216">
    <property type="entry name" value="LRR_domain-containing"/>
</dbReference>
<keyword evidence="4" id="KW-1185">Reference proteome</keyword>
<dbReference type="PANTHER" id="PTHR48051">
    <property type="match status" value="1"/>
</dbReference>
<dbReference type="PANTHER" id="PTHR48051:SF54">
    <property type="entry name" value="LEUCINE-RICH REPEAT-CONTAINING PROTEIN"/>
    <property type="match status" value="1"/>
</dbReference>
<dbReference type="Pfam" id="PF00560">
    <property type="entry name" value="LRR_1"/>
    <property type="match status" value="2"/>
</dbReference>
<dbReference type="RefSeq" id="WP_257512538.1">
    <property type="nucleotide sequence ID" value="NZ_JANKHG010000018.1"/>
</dbReference>
<dbReference type="InterPro" id="IPR001611">
    <property type="entry name" value="Leu-rich_rpt"/>
</dbReference>